<dbReference type="OrthoDB" id="313164at2157"/>
<evidence type="ECO:0000313" key="6">
    <source>
        <dbReference type="EMBL" id="AFK19461.1"/>
    </source>
</evidence>
<evidence type="ECO:0000313" key="9">
    <source>
        <dbReference type="EMBL" id="QCQ75921.1"/>
    </source>
</evidence>
<dbReference type="Proteomes" id="UP000299011">
    <property type="component" value="Chromosome"/>
</dbReference>
<keyword evidence="5" id="KW-0408">Iron</keyword>
<proteinExistence type="inferred from homology"/>
<name>I3R5F1_HALMT</name>
<keyword evidence="3" id="KW-0349">Heme</keyword>
<dbReference type="InterPro" id="IPR001486">
    <property type="entry name" value="Hemoglobin_trunc"/>
</dbReference>
<protein>
    <submittedName>
        <fullName evidence="6 7">Globin</fullName>
    </submittedName>
    <submittedName>
        <fullName evidence="9">Group 1 truncated hemoglobin</fullName>
    </submittedName>
</protein>
<keyword evidence="11" id="KW-1185">Reference proteome</keyword>
<reference evidence="8 11" key="3">
    <citation type="journal article" date="2014" name="PLoS Genet.">
        <title>Phylogenetically driven sequencing of extremely halophilic archaea reveals strategies for static and dynamic osmo-response.</title>
        <authorList>
            <person name="Becker E.A."/>
            <person name="Seitzer P.M."/>
            <person name="Tritt A."/>
            <person name="Larsen D."/>
            <person name="Krusor M."/>
            <person name="Yao A.I."/>
            <person name="Wu D."/>
            <person name="Madern D."/>
            <person name="Eisen J.A."/>
            <person name="Darling A.E."/>
            <person name="Facciotti M.T."/>
        </authorList>
    </citation>
    <scope>NUCLEOTIDE SEQUENCE [LARGE SCALE GENOMIC DNA]</scope>
    <source>
        <strain evidence="8">ATCC 33500</strain>
        <strain evidence="11">ATCC 33500 / DSM 1411 / JCM 8866 / NBRC 14739 / NCIMB 2177 / R-4</strain>
    </source>
</reference>
<dbReference type="Pfam" id="PF01152">
    <property type="entry name" value="Bac_globin"/>
    <property type="match status" value="1"/>
</dbReference>
<dbReference type="EMBL" id="AOLO01000002">
    <property type="protein sequence ID" value="EMA04352.1"/>
    <property type="molecule type" value="Genomic_DNA"/>
</dbReference>
<evidence type="ECO:0000256" key="3">
    <source>
        <dbReference type="ARBA" id="ARBA00022617"/>
    </source>
</evidence>
<dbReference type="HOGENOM" id="CLU_103526_2_1_2"/>
<evidence type="ECO:0000313" key="10">
    <source>
        <dbReference type="Proteomes" id="UP000006469"/>
    </source>
</evidence>
<comment type="similarity">
    <text evidence="1">Belongs to the truncated hemoglobin family. Group I subfamily.</text>
</comment>
<dbReference type="InterPro" id="IPR016339">
    <property type="entry name" value="Hemoglobin_trunc_I"/>
</dbReference>
<dbReference type="GO" id="GO:0020037">
    <property type="term" value="F:heme binding"/>
    <property type="evidence" value="ECO:0007669"/>
    <property type="project" value="InterPro"/>
</dbReference>
<dbReference type="Gene3D" id="1.10.490.10">
    <property type="entry name" value="Globins"/>
    <property type="match status" value="1"/>
</dbReference>
<evidence type="ECO:0000313" key="12">
    <source>
        <dbReference type="Proteomes" id="UP000027075"/>
    </source>
</evidence>
<reference evidence="6" key="1">
    <citation type="journal article" date="2012" name="Appl. Environ. Microbiol.">
        <title>Identification of the haloarchaeal phasin (PhaP) that functions in polyhydroxyalkanoate accumulation and granule formation in Haloferax mediterranei.</title>
        <authorList>
            <person name="Cai S."/>
            <person name="Cai L."/>
            <person name="Liu H."/>
            <person name="Liu X."/>
            <person name="Han J."/>
            <person name="Zhou J."/>
            <person name="Xiang H."/>
        </authorList>
    </citation>
    <scope>NUCLEOTIDE SEQUENCE</scope>
    <source>
        <strain evidence="6">CGMCC 1.2087</strain>
    </source>
</reference>
<dbReference type="GO" id="GO:0019825">
    <property type="term" value="F:oxygen binding"/>
    <property type="evidence" value="ECO:0007669"/>
    <property type="project" value="InterPro"/>
</dbReference>
<dbReference type="SUPFAM" id="SSF46458">
    <property type="entry name" value="Globin-like"/>
    <property type="match status" value="1"/>
</dbReference>
<accession>I3R5F1</accession>
<dbReference type="KEGG" id="hme:HFX_1755"/>
<dbReference type="RefSeq" id="WP_004056628.1">
    <property type="nucleotide sequence ID" value="NC_017941.2"/>
</dbReference>
<dbReference type="PIRSF" id="PIRSF002030">
    <property type="entry name" value="Globin_Protozoa/Cyanobacteria"/>
    <property type="match status" value="1"/>
</dbReference>
<dbReference type="InterPro" id="IPR012292">
    <property type="entry name" value="Globin/Proto"/>
</dbReference>
<dbReference type="SMR" id="I3R5F1"/>
<dbReference type="InterPro" id="IPR009050">
    <property type="entry name" value="Globin-like_sf"/>
</dbReference>
<dbReference type="GeneID" id="40157112"/>
<dbReference type="Proteomes" id="UP000027075">
    <property type="component" value="Chromosome"/>
</dbReference>
<evidence type="ECO:0000256" key="1">
    <source>
        <dbReference type="ARBA" id="ARBA00009660"/>
    </source>
</evidence>
<keyword evidence="4" id="KW-0479">Metal-binding</keyword>
<dbReference type="STRING" id="523841.HFX_1755"/>
<dbReference type="EMBL" id="CP039139">
    <property type="protein sequence ID" value="QCQ75921.1"/>
    <property type="molecule type" value="Genomic_DNA"/>
</dbReference>
<dbReference type="GO" id="GO:0046872">
    <property type="term" value="F:metal ion binding"/>
    <property type="evidence" value="ECO:0007669"/>
    <property type="project" value="UniProtKB-KW"/>
</dbReference>
<dbReference type="EMBL" id="CP007551">
    <property type="protein sequence ID" value="AHZ21193.1"/>
    <property type="molecule type" value="Genomic_DNA"/>
</dbReference>
<dbReference type="CDD" id="cd00454">
    <property type="entry name" value="TrHb1_N"/>
    <property type="match status" value="1"/>
</dbReference>
<dbReference type="AlphaFoldDB" id="I3R5F1"/>
<evidence type="ECO:0000256" key="5">
    <source>
        <dbReference type="ARBA" id="ARBA00023004"/>
    </source>
</evidence>
<organism evidence="6 10">
    <name type="scientific">Haloferax mediterranei (strain ATCC 33500 / DSM 1411 / JCM 8866 / NBRC 14739 / NCIMB 2177 / R-4)</name>
    <name type="common">Halobacterium mediterranei</name>
    <dbReference type="NCBI Taxonomy" id="523841"/>
    <lineage>
        <taxon>Archaea</taxon>
        <taxon>Methanobacteriati</taxon>
        <taxon>Methanobacteriota</taxon>
        <taxon>Stenosarchaea group</taxon>
        <taxon>Halobacteria</taxon>
        <taxon>Halobacteriales</taxon>
        <taxon>Haloferacaceae</taxon>
        <taxon>Haloferax</taxon>
    </lineage>
</organism>
<dbReference type="eggNOG" id="arCOG06333">
    <property type="taxonomic scope" value="Archaea"/>
</dbReference>
<reference evidence="9 13" key="6">
    <citation type="submission" date="2019-04" db="EMBL/GenBank/DDBJ databases">
        <title>Methylomes of two halophilic Archaea, Haloarcula marismortui and Haloferax mediterranei.</title>
        <authorList>
            <person name="DasSarma S."/>
            <person name="DasSarma P."/>
            <person name="DasSarma S."/>
            <person name="Fomenkov A."/>
            <person name="Vincze T."/>
            <person name="Anton B.P."/>
            <person name="Roberts R.J."/>
        </authorList>
    </citation>
    <scope>NUCLEOTIDE SEQUENCE [LARGE SCALE GENOMIC DNA]</scope>
    <source>
        <strain evidence="9">ATCC 33500</strain>
        <strain evidence="13">ATCC 33500 / DSM 1411 / JCM 8866 / NBRC 14739 / NCIMB 2177 / R-4</strain>
    </source>
</reference>
<dbReference type="PaxDb" id="523841-HFX_1755"/>
<evidence type="ECO:0000256" key="4">
    <source>
        <dbReference type="ARBA" id="ARBA00022723"/>
    </source>
</evidence>
<evidence type="ECO:0000256" key="2">
    <source>
        <dbReference type="ARBA" id="ARBA00022448"/>
    </source>
</evidence>
<evidence type="ECO:0000313" key="13">
    <source>
        <dbReference type="Proteomes" id="UP000299011"/>
    </source>
</evidence>
<keyword evidence="2" id="KW-0813">Transport</keyword>
<evidence type="ECO:0000313" key="8">
    <source>
        <dbReference type="EMBL" id="EMA04352.1"/>
    </source>
</evidence>
<gene>
    <name evidence="6" type="ordered locus">HFX_1755</name>
    <name evidence="7" type="ORF">BM92_00340</name>
    <name evidence="8" type="ORF">C439_01717</name>
    <name evidence="9" type="ORF">E6P09_11805</name>
</gene>
<reference evidence="6" key="5">
    <citation type="submission" date="2014-05" db="EMBL/GenBank/DDBJ databases">
        <authorList>
            <person name="Wang L."/>
            <person name="Yang H."/>
            <person name="Xiang H."/>
        </authorList>
    </citation>
    <scope>NUCLEOTIDE SEQUENCE</scope>
    <source>
        <strain evidence="6">CGMCC 1.2087</strain>
    </source>
</reference>
<reference evidence="6 10" key="2">
    <citation type="journal article" date="2012" name="J. Bacteriol.">
        <title>Complete genome sequence of the metabolically versatile halophilic archaeon Haloferax mediterranei, a poly(3-hydroxybutyrate-co-3-hydroxyvalerate) producer.</title>
        <authorList>
            <person name="Han J."/>
            <person name="Zhang F."/>
            <person name="Hou J."/>
            <person name="Liu X."/>
            <person name="Li M."/>
            <person name="Liu H."/>
            <person name="Cai L."/>
            <person name="Zhang B."/>
            <person name="Chen Y."/>
            <person name="Zhou J."/>
            <person name="Hu S."/>
            <person name="Xiang H."/>
        </authorList>
    </citation>
    <scope>NUCLEOTIDE SEQUENCE [LARGE SCALE GENOMIC DNA]</scope>
    <source>
        <strain evidence="10">ATCC 33500 / DSM 1411 / JCM 8866 / NBRC 14739 / NCIMB 2177 / R-4</strain>
        <strain evidence="6">CGMCC 1.2087</strain>
    </source>
</reference>
<evidence type="ECO:0000313" key="7">
    <source>
        <dbReference type="EMBL" id="AHZ21193.1"/>
    </source>
</evidence>
<evidence type="ECO:0000313" key="11">
    <source>
        <dbReference type="Proteomes" id="UP000011603"/>
    </source>
</evidence>
<sequence>MQTQSIYSEIGGREAVEAVVSDFYDRVLADDTVAHYFDDMDMAKQHAHQVQFISAVAGGPVEYDGRDMREAHEHLNLSGEDFDAIAKHLESALRANGVDESNRETILDEVTALRAPILNQ</sequence>
<dbReference type="Proteomes" id="UP000011603">
    <property type="component" value="Unassembled WGS sequence"/>
</dbReference>
<dbReference type="EMBL" id="CP001868">
    <property type="protein sequence ID" value="AFK19461.1"/>
    <property type="molecule type" value="Genomic_DNA"/>
</dbReference>
<reference evidence="7 12" key="4">
    <citation type="submission" date="2014-04" db="EMBL/GenBank/DDBJ databases">
        <title>Transcriptional profiles of Haloferax mediterranei on the basis of nitrogen availability.</title>
        <authorList>
            <person name="Bautista V."/>
        </authorList>
    </citation>
    <scope>NUCLEOTIDE SEQUENCE [LARGE SCALE GENOMIC DNA]</scope>
    <source>
        <strain evidence="7">ATCC 33500</strain>
        <strain evidence="12">ATCC 33500 / DSM 1411 / JCM 8866 / NBRC 14739 / NCIMB 2177 / R-4</strain>
    </source>
</reference>
<dbReference type="Proteomes" id="UP000006469">
    <property type="component" value="Chromosome"/>
</dbReference>
<dbReference type="PATRIC" id="fig|523841.21.peg.346"/>